<dbReference type="Gene3D" id="3.40.50.300">
    <property type="entry name" value="P-loop containing nucleotide triphosphate hydrolases"/>
    <property type="match status" value="2"/>
</dbReference>
<comment type="caution">
    <text evidence="6">The sequence shown here is derived from an EMBL/GenBank/DDBJ whole genome shotgun (WGS) entry which is preliminary data.</text>
</comment>
<dbReference type="GO" id="GO:0005525">
    <property type="term" value="F:GTP binding"/>
    <property type="evidence" value="ECO:0007669"/>
    <property type="project" value="UniProtKB-KW"/>
</dbReference>
<reference evidence="6" key="1">
    <citation type="submission" date="2021-06" db="EMBL/GenBank/DDBJ databases">
        <authorList>
            <person name="Kallberg Y."/>
            <person name="Tangrot J."/>
            <person name="Rosling A."/>
        </authorList>
    </citation>
    <scope>NUCLEOTIDE SEQUENCE</scope>
    <source>
        <strain evidence="6">IN212</strain>
    </source>
</reference>
<dbReference type="EMBL" id="CAJVPZ010000313">
    <property type="protein sequence ID" value="CAG8460765.1"/>
    <property type="molecule type" value="Genomic_DNA"/>
</dbReference>
<dbReference type="InterPro" id="IPR027417">
    <property type="entry name" value="P-loop_NTPase"/>
</dbReference>
<dbReference type="AlphaFoldDB" id="A0A9N8Z235"/>
<keyword evidence="4" id="KW-0175">Coiled coil</keyword>
<dbReference type="Pfam" id="PF00735">
    <property type="entry name" value="Septin"/>
    <property type="match status" value="2"/>
</dbReference>
<keyword evidence="7" id="KW-1185">Reference proteome</keyword>
<evidence type="ECO:0000256" key="2">
    <source>
        <dbReference type="ARBA" id="ARBA00023134"/>
    </source>
</evidence>
<dbReference type="GO" id="GO:0005938">
    <property type="term" value="C:cell cortex"/>
    <property type="evidence" value="ECO:0007669"/>
    <property type="project" value="UniProtKB-ARBA"/>
</dbReference>
<protein>
    <submittedName>
        <fullName evidence="6">8196_t:CDS:1</fullName>
    </submittedName>
</protein>
<dbReference type="OrthoDB" id="416553at2759"/>
<organism evidence="6 7">
    <name type="scientific">Racocetra fulgida</name>
    <dbReference type="NCBI Taxonomy" id="60492"/>
    <lineage>
        <taxon>Eukaryota</taxon>
        <taxon>Fungi</taxon>
        <taxon>Fungi incertae sedis</taxon>
        <taxon>Mucoromycota</taxon>
        <taxon>Glomeromycotina</taxon>
        <taxon>Glomeromycetes</taxon>
        <taxon>Diversisporales</taxon>
        <taxon>Gigasporaceae</taxon>
        <taxon>Racocetra</taxon>
    </lineage>
</organism>
<keyword evidence="2 3" id="KW-0342">GTP-binding</keyword>
<dbReference type="Proteomes" id="UP000789396">
    <property type="component" value="Unassembled WGS sequence"/>
</dbReference>
<dbReference type="PROSITE" id="PS51719">
    <property type="entry name" value="G_SEPTIN"/>
    <property type="match status" value="1"/>
</dbReference>
<evidence type="ECO:0000256" key="1">
    <source>
        <dbReference type="ARBA" id="ARBA00022741"/>
    </source>
</evidence>
<accession>A0A9N8Z235</accession>
<dbReference type="SUPFAM" id="SSF52540">
    <property type="entry name" value="P-loop containing nucleoside triphosphate hydrolases"/>
    <property type="match status" value="1"/>
</dbReference>
<sequence length="508" mass="58167">MSSHMRAKLWRMNNSDTISEDFEKGSRPPRSASHLPLENIFEIKEDDTIKKEGMFCARFGPSITKVGKNVVHRIGSPSSITSPNNQAAISAVVRKKLQGYVGFANLPNQVHRKSVKKGFHFTVMIVGESGLGKSTLVNTLFGTTLYPNKGEAEPSDETPKTARFDAYLEQENRVNRRKMVDNRVHACIYFIAPTVNLIPVIAKSDTLTEDEIKQFKQRILDDIAYHKIQIYQAPQYEYDDHETVAENREIISKIPFAIVGSDKEVELSDGRRVRGRKYPWGVIEVDNEEHNDFVKLRQMLIRNLKLKEYTNDVLYENYRSEKLVTMGVQQDQTVFKEVNPLAKMEEERQLHEAKLQKMEAEMKMVFQQKVQEKEAKLKQSEEELYARHKEMKDALEKQRLELEEKKRRLESAEYHVGQYIVLEGLHTWKKSNGQLDINGDASSGAMTNDDSFDINWRLDDGTGVIWAKAVGTVSQASEKYQINAVLADYSDGSHSIAQADCARMLKEL</sequence>
<gene>
    <name evidence="6" type="ORF">RFULGI_LOCUS674</name>
</gene>
<feature type="domain" description="Septin-type G" evidence="5">
    <location>
        <begin position="175"/>
        <end position="325"/>
    </location>
</feature>
<evidence type="ECO:0000313" key="6">
    <source>
        <dbReference type="EMBL" id="CAG8460765.1"/>
    </source>
</evidence>
<comment type="similarity">
    <text evidence="3">Belongs to the TRAFAC class TrmE-Era-EngA-EngB-Septin-like GTPase superfamily. Septin GTPase family.</text>
</comment>
<dbReference type="CDD" id="cd01850">
    <property type="entry name" value="CDC_Septin"/>
    <property type="match status" value="1"/>
</dbReference>
<keyword evidence="1 3" id="KW-0547">Nucleotide-binding</keyword>
<evidence type="ECO:0000256" key="4">
    <source>
        <dbReference type="SAM" id="Coils"/>
    </source>
</evidence>
<feature type="coiled-coil region" evidence="4">
    <location>
        <begin position="341"/>
        <end position="415"/>
    </location>
</feature>
<dbReference type="GO" id="GO:0032156">
    <property type="term" value="C:septin cytoskeleton"/>
    <property type="evidence" value="ECO:0007669"/>
    <property type="project" value="UniProtKB-ARBA"/>
</dbReference>
<proteinExistence type="inferred from homology"/>
<dbReference type="PANTHER" id="PTHR18884">
    <property type="entry name" value="SEPTIN"/>
    <property type="match status" value="1"/>
</dbReference>
<dbReference type="InterPro" id="IPR030379">
    <property type="entry name" value="G_SEPTIN_dom"/>
</dbReference>
<dbReference type="InterPro" id="IPR016491">
    <property type="entry name" value="Septin"/>
</dbReference>
<evidence type="ECO:0000256" key="3">
    <source>
        <dbReference type="RuleBase" id="RU004560"/>
    </source>
</evidence>
<evidence type="ECO:0000259" key="5">
    <source>
        <dbReference type="PROSITE" id="PS51719"/>
    </source>
</evidence>
<evidence type="ECO:0000313" key="7">
    <source>
        <dbReference type="Proteomes" id="UP000789396"/>
    </source>
</evidence>
<name>A0A9N8Z235_9GLOM</name>